<dbReference type="Gene3D" id="3.10.330.10">
    <property type="match status" value="1"/>
</dbReference>
<accession>A0A8T2YID9</accession>
<dbReference type="GO" id="GO:0034098">
    <property type="term" value="C:VCP-NPL4-UFD1 AAA ATPase complex"/>
    <property type="evidence" value="ECO:0007669"/>
    <property type="project" value="TreeGrafter"/>
</dbReference>
<organism evidence="3 4">
    <name type="scientific">Populus deltoides</name>
    <name type="common">Eastern poplar</name>
    <name type="synonym">Eastern cottonwood</name>
    <dbReference type="NCBI Taxonomy" id="3696"/>
    <lineage>
        <taxon>Eukaryota</taxon>
        <taxon>Viridiplantae</taxon>
        <taxon>Streptophyta</taxon>
        <taxon>Embryophyta</taxon>
        <taxon>Tracheophyta</taxon>
        <taxon>Spermatophyta</taxon>
        <taxon>Magnoliopsida</taxon>
        <taxon>eudicotyledons</taxon>
        <taxon>Gunneridae</taxon>
        <taxon>Pentapetalae</taxon>
        <taxon>rosids</taxon>
        <taxon>fabids</taxon>
        <taxon>Malpighiales</taxon>
        <taxon>Salicaceae</taxon>
        <taxon>Saliceae</taxon>
        <taxon>Populus</taxon>
    </lineage>
</organism>
<feature type="compositionally biased region" description="Basic and acidic residues" evidence="1">
    <location>
        <begin position="1"/>
        <end position="19"/>
    </location>
</feature>
<name>A0A8T2YID9_POPDE</name>
<evidence type="ECO:0000259" key="2">
    <source>
        <dbReference type="Pfam" id="PF24842"/>
    </source>
</evidence>
<dbReference type="GO" id="GO:0031593">
    <property type="term" value="F:polyubiquitin modification-dependent protein binding"/>
    <property type="evidence" value="ECO:0007669"/>
    <property type="project" value="TreeGrafter"/>
</dbReference>
<dbReference type="GO" id="GO:0036503">
    <property type="term" value="P:ERAD pathway"/>
    <property type="evidence" value="ECO:0007669"/>
    <property type="project" value="TreeGrafter"/>
</dbReference>
<dbReference type="InterPro" id="IPR004854">
    <property type="entry name" value="Ufd1-like"/>
</dbReference>
<dbReference type="PANTHER" id="PTHR12555">
    <property type="entry name" value="UBIQUITIN FUSION DEGRADATON PROTEIN 1"/>
    <property type="match status" value="1"/>
</dbReference>
<sequence>MEPPDKAQDHKGSSKKHSDSQVQNDDNYSSNYTAQASPQYYDRYGQHYDSFEQRQRCAPEEYYHRKGNLHEIATSLYGFSSMLNPKAALEETSSASFFCFTTGDTIMVIYNKEFQVNIVETKPYNAISIIDTDCDVDFVPHLDNKETSKEGHKFVPFTGLSRRLDEKTAAELALPDSGSVEKENQTINTAPSMATESEIRYRKHPTEVVWFMLAQHMERD</sequence>
<dbReference type="Pfam" id="PF24842">
    <property type="entry name" value="UFD1_N2"/>
    <property type="match status" value="1"/>
</dbReference>
<feature type="region of interest" description="Disordered" evidence="1">
    <location>
        <begin position="1"/>
        <end position="35"/>
    </location>
</feature>
<dbReference type="AlphaFoldDB" id="A0A8T2YID9"/>
<evidence type="ECO:0000256" key="1">
    <source>
        <dbReference type="SAM" id="MobiDB-lite"/>
    </source>
</evidence>
<dbReference type="GO" id="GO:0006511">
    <property type="term" value="P:ubiquitin-dependent protein catabolic process"/>
    <property type="evidence" value="ECO:0007669"/>
    <property type="project" value="InterPro"/>
</dbReference>
<protein>
    <recommendedName>
        <fullName evidence="2">Ubiquitin fusion degradation protein UFD1 N-terminal subdomain 2 domain-containing protein</fullName>
    </recommendedName>
</protein>
<evidence type="ECO:0000313" key="3">
    <source>
        <dbReference type="EMBL" id="KAH8504923.1"/>
    </source>
</evidence>
<feature type="domain" description="Ubiquitin fusion degradation protein UFD1 N-terminal subdomain 2" evidence="2">
    <location>
        <begin position="74"/>
        <end position="140"/>
    </location>
</feature>
<proteinExistence type="predicted"/>
<evidence type="ECO:0000313" key="4">
    <source>
        <dbReference type="Proteomes" id="UP000807159"/>
    </source>
</evidence>
<reference evidence="3" key="1">
    <citation type="journal article" date="2021" name="J. Hered.">
        <title>Genome Assembly of Salicaceae Populus deltoides (Eastern Cottonwood) I-69 Based on Nanopore Sequencing and Hi-C Technologies.</title>
        <authorList>
            <person name="Bai S."/>
            <person name="Wu H."/>
            <person name="Zhang J."/>
            <person name="Pan Z."/>
            <person name="Zhao W."/>
            <person name="Li Z."/>
            <person name="Tong C."/>
        </authorList>
    </citation>
    <scope>NUCLEOTIDE SEQUENCE</scope>
    <source>
        <tissue evidence="3">Leaf</tissue>
    </source>
</reference>
<keyword evidence="4" id="KW-1185">Reference proteome</keyword>
<dbReference type="EMBL" id="JACEGQ020000006">
    <property type="protein sequence ID" value="KAH8504923.1"/>
    <property type="molecule type" value="Genomic_DNA"/>
</dbReference>
<dbReference type="PANTHER" id="PTHR12555:SF13">
    <property type="entry name" value="UBIQUITIN RECOGNITION FACTOR IN ER-ASSOCIATED DEGRADATION PROTEIN 1"/>
    <property type="match status" value="1"/>
</dbReference>
<feature type="compositionally biased region" description="Polar residues" evidence="1">
    <location>
        <begin position="21"/>
        <end position="35"/>
    </location>
</feature>
<gene>
    <name evidence="3" type="ORF">H0E87_012240</name>
</gene>
<dbReference type="Proteomes" id="UP000807159">
    <property type="component" value="Chromosome 6"/>
</dbReference>
<comment type="caution">
    <text evidence="3">The sequence shown here is derived from an EMBL/GenBank/DDBJ whole genome shotgun (WGS) entry which is preliminary data.</text>
</comment>
<dbReference type="InterPro" id="IPR055418">
    <property type="entry name" value="UFD1_N2"/>
</dbReference>